<dbReference type="CDD" id="cd06154">
    <property type="entry name" value="YjgF_YER057c_UK114_like_6"/>
    <property type="match status" value="1"/>
</dbReference>
<reference evidence="2 3" key="1">
    <citation type="submission" date="2018-06" db="EMBL/GenBank/DDBJ databases">
        <title>Complete genome of Desulfovibrio marinus P48SEP.</title>
        <authorList>
            <person name="Crispim J.S."/>
            <person name="Vidigal P.M.P."/>
            <person name="Silva L.C.F."/>
            <person name="Araujo L.C."/>
            <person name="Laguardia C.N."/>
            <person name="Dias R.S."/>
            <person name="Sousa M.P."/>
            <person name="Paula S.O."/>
            <person name="Silva C."/>
        </authorList>
    </citation>
    <scope>NUCLEOTIDE SEQUENCE [LARGE SCALE GENOMIC DNA]</scope>
    <source>
        <strain evidence="2 3">P48SEP</strain>
    </source>
</reference>
<dbReference type="OrthoDB" id="9808943at2"/>
<gene>
    <name evidence="2" type="ORF">DQK91_14475</name>
    <name evidence="1" type="ORF">E8L03_06985</name>
</gene>
<dbReference type="EMBL" id="QMIF01000010">
    <property type="protein sequence ID" value="TVM32480.1"/>
    <property type="molecule type" value="Genomic_DNA"/>
</dbReference>
<dbReference type="RefSeq" id="WP_144306099.1">
    <property type="nucleotide sequence ID" value="NZ_CP039543.1"/>
</dbReference>
<dbReference type="PANTHER" id="PTHR43857:SF1">
    <property type="entry name" value="YJGH FAMILY PROTEIN"/>
    <property type="match status" value="1"/>
</dbReference>
<reference evidence="1 4" key="2">
    <citation type="submission" date="2019-04" db="EMBL/GenBank/DDBJ databases">
        <title>Isolation and culture of sulfate reducing bacteria from the cold seep of the South China Sea.</title>
        <authorList>
            <person name="Sun C."/>
            <person name="Liu R."/>
        </authorList>
    </citation>
    <scope>NUCLEOTIDE SEQUENCE [LARGE SCALE GENOMIC DNA]</scope>
    <source>
        <strain evidence="1 4">CS1</strain>
    </source>
</reference>
<dbReference type="Proteomes" id="UP000434052">
    <property type="component" value="Unassembled WGS sequence"/>
</dbReference>
<dbReference type="Pfam" id="PF01042">
    <property type="entry name" value="Ribonuc_L-PSP"/>
    <property type="match status" value="1"/>
</dbReference>
<dbReference type="PANTHER" id="PTHR43857">
    <property type="entry name" value="BLR7761 PROTEIN"/>
    <property type="match status" value="1"/>
</dbReference>
<accession>A0A6P1ZHY3</accession>
<evidence type="ECO:0000313" key="4">
    <source>
        <dbReference type="Proteomes" id="UP000503251"/>
    </source>
</evidence>
<dbReference type="InterPro" id="IPR035959">
    <property type="entry name" value="RutC-like_sf"/>
</dbReference>
<evidence type="ECO:0000313" key="1">
    <source>
        <dbReference type="EMBL" id="QJT08684.1"/>
    </source>
</evidence>
<keyword evidence="4" id="KW-1185">Reference proteome</keyword>
<sequence>MELTRQMIASGAPLEEKVGYSRAVRVGPFVYVGGTTATDSEGNVACPGDAYGQAKNIFEKIGDALELAGSRYSDVVRVRTYITDISKAGDCIRAYSEYFKKIKPITTMCEIKGLFRPEQIVEIEVDAVIGSST</sequence>
<dbReference type="EMBL" id="CP039543">
    <property type="protein sequence ID" value="QJT08684.1"/>
    <property type="molecule type" value="Genomic_DNA"/>
</dbReference>
<dbReference type="Proteomes" id="UP000503251">
    <property type="component" value="Chromosome"/>
</dbReference>
<name>A0A6P1ZHY3_9BACT</name>
<evidence type="ECO:0000313" key="2">
    <source>
        <dbReference type="EMBL" id="TVM32480.1"/>
    </source>
</evidence>
<dbReference type="SUPFAM" id="SSF55298">
    <property type="entry name" value="YjgF-like"/>
    <property type="match status" value="1"/>
</dbReference>
<dbReference type="InterPro" id="IPR006175">
    <property type="entry name" value="YjgF/YER057c/UK114"/>
</dbReference>
<proteinExistence type="predicted"/>
<evidence type="ECO:0000313" key="3">
    <source>
        <dbReference type="Proteomes" id="UP000434052"/>
    </source>
</evidence>
<protein>
    <submittedName>
        <fullName evidence="1">RidA family protein</fullName>
    </submittedName>
</protein>
<dbReference type="Gene3D" id="3.30.1330.40">
    <property type="entry name" value="RutC-like"/>
    <property type="match status" value="1"/>
</dbReference>
<organism evidence="2 3">
    <name type="scientific">Oceanidesulfovibrio marinus</name>
    <dbReference type="NCBI Taxonomy" id="370038"/>
    <lineage>
        <taxon>Bacteria</taxon>
        <taxon>Pseudomonadati</taxon>
        <taxon>Thermodesulfobacteriota</taxon>
        <taxon>Desulfovibrionia</taxon>
        <taxon>Desulfovibrionales</taxon>
        <taxon>Desulfovibrionaceae</taxon>
        <taxon>Oceanidesulfovibrio</taxon>
    </lineage>
</organism>
<dbReference type="AlphaFoldDB" id="A0A6P1ZHY3"/>